<dbReference type="CDD" id="cd07377">
    <property type="entry name" value="WHTH_GntR"/>
    <property type="match status" value="1"/>
</dbReference>
<dbReference type="InterPro" id="IPR011711">
    <property type="entry name" value="GntR_C"/>
</dbReference>
<dbReference type="PROSITE" id="PS50949">
    <property type="entry name" value="HTH_GNTR"/>
    <property type="match status" value="1"/>
</dbReference>
<evidence type="ECO:0000256" key="2">
    <source>
        <dbReference type="ARBA" id="ARBA00023125"/>
    </source>
</evidence>
<proteinExistence type="predicted"/>
<protein>
    <submittedName>
        <fullName evidence="6">GntR family transcriptional regulator</fullName>
    </submittedName>
</protein>
<name>A0A437J5F7_9SPHN</name>
<dbReference type="GO" id="GO:0003677">
    <property type="term" value="F:DNA binding"/>
    <property type="evidence" value="ECO:0007669"/>
    <property type="project" value="UniProtKB-KW"/>
</dbReference>
<comment type="caution">
    <text evidence="6">The sequence shown here is derived from an EMBL/GenBank/DDBJ whole genome shotgun (WGS) entry which is preliminary data.</text>
</comment>
<dbReference type="InterPro" id="IPR036388">
    <property type="entry name" value="WH-like_DNA-bd_sf"/>
</dbReference>
<dbReference type="Pfam" id="PF07729">
    <property type="entry name" value="FCD"/>
    <property type="match status" value="1"/>
</dbReference>
<dbReference type="SUPFAM" id="SSF46785">
    <property type="entry name" value="Winged helix' DNA-binding domain"/>
    <property type="match status" value="1"/>
</dbReference>
<accession>A0A437J5F7</accession>
<evidence type="ECO:0000313" key="7">
    <source>
        <dbReference type="Proteomes" id="UP000282977"/>
    </source>
</evidence>
<dbReference type="RefSeq" id="WP_127691243.1">
    <property type="nucleotide sequence ID" value="NZ_RZUL01000004.1"/>
</dbReference>
<keyword evidence="3" id="KW-0804">Transcription</keyword>
<organism evidence="6 7">
    <name type="scientific">Sphingobium algorifonticola</name>
    <dbReference type="NCBI Taxonomy" id="2008318"/>
    <lineage>
        <taxon>Bacteria</taxon>
        <taxon>Pseudomonadati</taxon>
        <taxon>Pseudomonadota</taxon>
        <taxon>Alphaproteobacteria</taxon>
        <taxon>Sphingomonadales</taxon>
        <taxon>Sphingomonadaceae</taxon>
        <taxon>Sphingobium</taxon>
    </lineage>
</organism>
<dbReference type="InterPro" id="IPR036390">
    <property type="entry name" value="WH_DNA-bd_sf"/>
</dbReference>
<evidence type="ECO:0000259" key="5">
    <source>
        <dbReference type="PROSITE" id="PS50949"/>
    </source>
</evidence>
<sequence>MGRLQNPAGKASPAVVDTEADDIGKEEPRKGRLRLDAVKSIRKMIFSGELAPGERLREVALSEELGMSRTPIREAFRTLAGEGLIDLLPNRSVIVSVPDKSEAADVFTVLGALEALAGQLATQRMSLEQIEILGELHADLAHYFETANRLAYLEANRLIHEYIVEASDSPSLVLAWRLLLPRAERARHVTTLDHDRWAEAFQEHCEIYAAIVARDEARLKQLLESHFANGVESLKKSEARKRATERAEIYAGRSG</sequence>
<dbReference type="OrthoDB" id="8638122at2"/>
<gene>
    <name evidence="6" type="ORF">ENE74_12370</name>
</gene>
<reference evidence="6 7" key="1">
    <citation type="submission" date="2019-01" db="EMBL/GenBank/DDBJ databases">
        <authorList>
            <person name="Chen W.-M."/>
        </authorList>
    </citation>
    <scope>NUCLEOTIDE SEQUENCE [LARGE SCALE GENOMIC DNA]</scope>
    <source>
        <strain evidence="6 7">TLA-22</strain>
    </source>
</reference>
<dbReference type="SMART" id="SM00895">
    <property type="entry name" value="FCD"/>
    <property type="match status" value="1"/>
</dbReference>
<dbReference type="GO" id="GO:0003700">
    <property type="term" value="F:DNA-binding transcription factor activity"/>
    <property type="evidence" value="ECO:0007669"/>
    <property type="project" value="InterPro"/>
</dbReference>
<keyword evidence="7" id="KW-1185">Reference proteome</keyword>
<keyword evidence="2" id="KW-0238">DNA-binding</keyword>
<dbReference type="InterPro" id="IPR008920">
    <property type="entry name" value="TF_FadR/GntR_C"/>
</dbReference>
<dbReference type="Proteomes" id="UP000282977">
    <property type="component" value="Unassembled WGS sequence"/>
</dbReference>
<evidence type="ECO:0000256" key="4">
    <source>
        <dbReference type="SAM" id="MobiDB-lite"/>
    </source>
</evidence>
<dbReference type="AlphaFoldDB" id="A0A437J5F7"/>
<evidence type="ECO:0000313" key="6">
    <source>
        <dbReference type="EMBL" id="RVT40147.1"/>
    </source>
</evidence>
<dbReference type="EMBL" id="RZUL01000004">
    <property type="protein sequence ID" value="RVT40147.1"/>
    <property type="molecule type" value="Genomic_DNA"/>
</dbReference>
<evidence type="ECO:0000256" key="1">
    <source>
        <dbReference type="ARBA" id="ARBA00023015"/>
    </source>
</evidence>
<dbReference type="SUPFAM" id="SSF48008">
    <property type="entry name" value="GntR ligand-binding domain-like"/>
    <property type="match status" value="1"/>
</dbReference>
<dbReference type="Pfam" id="PF00392">
    <property type="entry name" value="GntR"/>
    <property type="match status" value="1"/>
</dbReference>
<dbReference type="Gene3D" id="1.20.120.530">
    <property type="entry name" value="GntR ligand-binding domain-like"/>
    <property type="match status" value="1"/>
</dbReference>
<dbReference type="Gene3D" id="1.10.10.10">
    <property type="entry name" value="Winged helix-like DNA-binding domain superfamily/Winged helix DNA-binding domain"/>
    <property type="match status" value="1"/>
</dbReference>
<dbReference type="InterPro" id="IPR000524">
    <property type="entry name" value="Tscrpt_reg_HTH_GntR"/>
</dbReference>
<dbReference type="PANTHER" id="PTHR43537">
    <property type="entry name" value="TRANSCRIPTIONAL REGULATOR, GNTR FAMILY"/>
    <property type="match status" value="1"/>
</dbReference>
<keyword evidence="1" id="KW-0805">Transcription regulation</keyword>
<evidence type="ECO:0000256" key="3">
    <source>
        <dbReference type="ARBA" id="ARBA00023163"/>
    </source>
</evidence>
<feature type="region of interest" description="Disordered" evidence="4">
    <location>
        <begin position="1"/>
        <end position="25"/>
    </location>
</feature>
<feature type="domain" description="HTH gntR-type" evidence="5">
    <location>
        <begin position="31"/>
        <end position="98"/>
    </location>
</feature>
<dbReference type="SMART" id="SM00345">
    <property type="entry name" value="HTH_GNTR"/>
    <property type="match status" value="1"/>
</dbReference>
<dbReference type="PANTHER" id="PTHR43537:SF50">
    <property type="entry name" value="TRANSCRIPTIONAL REGULATORY PROTEIN"/>
    <property type="match status" value="1"/>
</dbReference>